<dbReference type="Pfam" id="PF12776">
    <property type="entry name" value="Myb_DNA-bind_3"/>
    <property type="match status" value="1"/>
</dbReference>
<accession>A0ABM4AGA0</accession>
<proteinExistence type="predicted"/>
<evidence type="ECO:0000256" key="4">
    <source>
        <dbReference type="SAM" id="Phobius"/>
    </source>
</evidence>
<comment type="cofactor">
    <cofactor evidence="1">
        <name>a divalent metal cation</name>
        <dbReference type="ChEBI" id="CHEBI:60240"/>
    </cofactor>
</comment>
<evidence type="ECO:0000259" key="5">
    <source>
        <dbReference type="Pfam" id="PF12776"/>
    </source>
</evidence>
<reference evidence="8" key="1">
    <citation type="submission" date="2025-08" db="UniProtKB">
        <authorList>
            <consortium name="RefSeq"/>
        </authorList>
    </citation>
    <scope>IDENTIFICATION</scope>
    <source>
        <tissue evidence="8">Seedling</tissue>
    </source>
</reference>
<feature type="domain" description="Myb/SANT-like" evidence="5">
    <location>
        <begin position="296"/>
        <end position="394"/>
    </location>
</feature>
<feature type="domain" description="DDE Tnp4" evidence="6">
    <location>
        <begin position="201"/>
        <end position="254"/>
    </location>
</feature>
<protein>
    <submittedName>
        <fullName evidence="8">Uncharacterized protein LOC132805030</fullName>
    </submittedName>
</protein>
<evidence type="ECO:0000259" key="6">
    <source>
        <dbReference type="Pfam" id="PF13359"/>
    </source>
</evidence>
<sequence>MDRRKVAAFLLLPNDSQLESFCTAFMLLLLMYMYWACIRRNVRGYRNQLPRNAELHMSFLNSLLDNDVNCISQLRMDRRKFDTLCQLLDDDGYVKSDGIVTLQEQRLHKILLSPPKLISDNCLDDRWKVFKNCLGALDGTYIKVNVPEIDKPRYRTRKDSRVLRDALSRPNGLRVPTGFLAPYRGTRYHLSEWRDGCAPINHEEYFNMKHASARNVIQRCFGVLKKRWAILRSPSFYPITTQIKIITACCLIHNLIRREMIIDPGEVEFDRSEDVAVKMEVGGSSHYIRGIESRRTWSKGEEDALLLILDEVVASGQRCDTGSFKPGTITMIERRLAEICPNSGLRPNPHIESKLKKWKKQYGIIYDMLNKSGFGWNDSLKCVDVDSDEVWKAYVQSNPSAKAWRSKPFPLYERLASIFGKDRATGHGAQTPIDMVNDLNLESGNEQFNDVCSPMSVNEIHSEPSTRPKSRGKRKSGMKDDDIVSGFGNVAEKLFDKLAAKLDKSEANYPQYLAMELDRLGFSVDDNLEISKAMRLDPSNVEVFKIIRTDTGKIEFARKFLNY</sequence>
<evidence type="ECO:0000313" key="7">
    <source>
        <dbReference type="Proteomes" id="UP001652623"/>
    </source>
</evidence>
<dbReference type="Pfam" id="PF13359">
    <property type="entry name" value="DDE_Tnp_4"/>
    <property type="match status" value="1"/>
</dbReference>
<keyword evidence="2" id="KW-0479">Metal-binding</keyword>
<gene>
    <name evidence="8" type="primary">LOC132805030</name>
</gene>
<keyword evidence="7" id="KW-1185">Reference proteome</keyword>
<keyword evidence="4" id="KW-0472">Membrane</keyword>
<evidence type="ECO:0000256" key="2">
    <source>
        <dbReference type="ARBA" id="ARBA00022723"/>
    </source>
</evidence>
<dbReference type="GeneID" id="132805030"/>
<dbReference type="RefSeq" id="XP_060675759.1">
    <property type="nucleotide sequence ID" value="XM_060819776.1"/>
</dbReference>
<keyword evidence="4" id="KW-0812">Transmembrane</keyword>
<name>A0ABM4AGA0_ZIZJJ</name>
<dbReference type="InterPro" id="IPR024752">
    <property type="entry name" value="Myb/SANT-like_dom"/>
</dbReference>
<dbReference type="PANTHER" id="PTHR46250">
    <property type="entry name" value="MYB/SANT-LIKE DNA-BINDING DOMAIN PROTEIN-RELATED"/>
    <property type="match status" value="1"/>
</dbReference>
<evidence type="ECO:0000256" key="3">
    <source>
        <dbReference type="SAM" id="MobiDB-lite"/>
    </source>
</evidence>
<dbReference type="InterPro" id="IPR027806">
    <property type="entry name" value="HARBI1_dom"/>
</dbReference>
<evidence type="ECO:0000313" key="8">
    <source>
        <dbReference type="RefSeq" id="XP_060675759.1"/>
    </source>
</evidence>
<feature type="region of interest" description="Disordered" evidence="3">
    <location>
        <begin position="457"/>
        <end position="480"/>
    </location>
</feature>
<feature type="transmembrane region" description="Helical" evidence="4">
    <location>
        <begin position="18"/>
        <end position="38"/>
    </location>
</feature>
<dbReference type="Proteomes" id="UP001652623">
    <property type="component" value="Chromosome 8"/>
</dbReference>
<dbReference type="PANTHER" id="PTHR46250:SF15">
    <property type="entry name" value="OS01G0523800 PROTEIN"/>
    <property type="match status" value="1"/>
</dbReference>
<evidence type="ECO:0000256" key="1">
    <source>
        <dbReference type="ARBA" id="ARBA00001968"/>
    </source>
</evidence>
<organism evidence="7 8">
    <name type="scientific">Ziziphus jujuba</name>
    <name type="common">Chinese jujube</name>
    <name type="synonym">Ziziphus sativa</name>
    <dbReference type="NCBI Taxonomy" id="326968"/>
    <lineage>
        <taxon>Eukaryota</taxon>
        <taxon>Viridiplantae</taxon>
        <taxon>Streptophyta</taxon>
        <taxon>Embryophyta</taxon>
        <taxon>Tracheophyta</taxon>
        <taxon>Spermatophyta</taxon>
        <taxon>Magnoliopsida</taxon>
        <taxon>eudicotyledons</taxon>
        <taxon>Gunneridae</taxon>
        <taxon>Pentapetalae</taxon>
        <taxon>rosids</taxon>
        <taxon>fabids</taxon>
        <taxon>Rosales</taxon>
        <taxon>Rhamnaceae</taxon>
        <taxon>Paliureae</taxon>
        <taxon>Ziziphus</taxon>
    </lineage>
</organism>
<keyword evidence="4" id="KW-1133">Transmembrane helix</keyword>